<reference evidence="1" key="1">
    <citation type="submission" date="2023-10" db="EMBL/GenBank/DDBJ databases">
        <authorList>
            <person name="Rodriguez Cubillos JULIANA M."/>
            <person name="De Vega J."/>
        </authorList>
    </citation>
    <scope>NUCLEOTIDE SEQUENCE</scope>
</reference>
<sequence>MSIISWNCRGLGNPNAILHLKFLIRRYKPDVMILYETLINSNKTNDLRYELSFDSCFTADREGRGGGVAVFWNKNIDYTITNFSSNHVDISVNDSVRGNWRLTGFYGYPEGSRRRDSWNFLRQLANLSTLPWCVIGEFNDILSSDEKKGRVDRANWLINGFREAVMDAGLFDLNMHGYQFTWFKSLGTNRAVEEKLDRVLVNDAWSQNFPNAMLECLSATSSDHYPIRLTCDYVQSNNYVHRHFKFEMAWLEEPEFAKFVRHNWGNYNAGDIMHKLKECASDLTSWSKENFHNLLKQIDFYHKKLETTRLNVDESNINYFNALKRRLSDRIWKKINSWSSRCLSQAGREIMIKSVLQSIPSYVMSIFLIPSSLCDEIEKMMNSFWWGHNRDQSKGIHWLSWERLSMHKNAGGLGFKSIEAFNYAMLGKQAWKLLSDPSNLITKLFKAKYFPKSDFLDSSIGHNPGYVWRSIWSAKFIVRGGYKWSIGTGNHIPIWNHKWSLDGDIFTQPIHMNHVMDTMRVSDLLMSDSKMWNLPLICSLFDDSSARKILKTPLLDSVPVDKVIWRLEKDGHYSVKSAYRYCIDEAIDTTHLKVPGQWHYIWKATAPPKIKNFIWRLCRNCIPTRFRLNQKGVNCPGNCVHCDDELEDNIHLFFLCNNAKNIWQKLGWRDVIQQHLQANNHIAEIIFSLLQVFNSEHSTLFVVTLWSIWQQRNNRVWGNKIEPTHVVCERTTNLLLDWRNAQQYKQRNCMQQQQVTETRWQKPHTGRYKCNIDASFSVRQNKVGIGMCIRDDQGQFVLTKTEWMSPITDTDIGEALGLLSALKWVHDLQLENVDFELDSKNVVTSFHSKHNNVSELGDVIRDCVRLHKTYFRNSSVEFIRRQANEVAHALARVATSIASFHLFIDIPTCIVNILNNKML</sequence>
<keyword evidence="2" id="KW-1185">Reference proteome</keyword>
<organism evidence="1 2">
    <name type="scientific">Trifolium pratense</name>
    <name type="common">Red clover</name>
    <dbReference type="NCBI Taxonomy" id="57577"/>
    <lineage>
        <taxon>Eukaryota</taxon>
        <taxon>Viridiplantae</taxon>
        <taxon>Streptophyta</taxon>
        <taxon>Embryophyta</taxon>
        <taxon>Tracheophyta</taxon>
        <taxon>Spermatophyta</taxon>
        <taxon>Magnoliopsida</taxon>
        <taxon>eudicotyledons</taxon>
        <taxon>Gunneridae</taxon>
        <taxon>Pentapetalae</taxon>
        <taxon>rosids</taxon>
        <taxon>fabids</taxon>
        <taxon>Fabales</taxon>
        <taxon>Fabaceae</taxon>
        <taxon>Papilionoideae</taxon>
        <taxon>50 kb inversion clade</taxon>
        <taxon>NPAAA clade</taxon>
        <taxon>Hologalegina</taxon>
        <taxon>IRL clade</taxon>
        <taxon>Trifolieae</taxon>
        <taxon>Trifolium</taxon>
    </lineage>
</organism>
<proteinExistence type="predicted"/>
<protein>
    <submittedName>
        <fullName evidence="1">Uncharacterized protein</fullName>
    </submittedName>
</protein>
<gene>
    <name evidence="1" type="ORF">MILVUS5_LOCUS212</name>
</gene>
<evidence type="ECO:0000313" key="2">
    <source>
        <dbReference type="Proteomes" id="UP001177021"/>
    </source>
</evidence>
<evidence type="ECO:0000313" key="1">
    <source>
        <dbReference type="EMBL" id="CAJ2627841.1"/>
    </source>
</evidence>
<name>A0ACB0I744_TRIPR</name>
<comment type="caution">
    <text evidence="1">The sequence shown here is derived from an EMBL/GenBank/DDBJ whole genome shotgun (WGS) entry which is preliminary data.</text>
</comment>
<accession>A0ACB0I744</accession>
<dbReference type="Proteomes" id="UP001177021">
    <property type="component" value="Unassembled WGS sequence"/>
</dbReference>
<dbReference type="EMBL" id="CASHSV030000001">
    <property type="protein sequence ID" value="CAJ2627841.1"/>
    <property type="molecule type" value="Genomic_DNA"/>
</dbReference>